<keyword evidence="1" id="KW-0472">Membrane</keyword>
<dbReference type="PANTHER" id="PTHR31876:SF26">
    <property type="entry name" value="PROTEIN LIKE COV 2"/>
    <property type="match status" value="1"/>
</dbReference>
<feature type="transmembrane region" description="Helical" evidence="1">
    <location>
        <begin position="21"/>
        <end position="44"/>
    </location>
</feature>
<dbReference type="InterPro" id="IPR007462">
    <property type="entry name" value="COV1-like"/>
</dbReference>
<dbReference type="PANTHER" id="PTHR31876">
    <property type="entry name" value="COV-LIKE PROTEIN 1"/>
    <property type="match status" value="1"/>
</dbReference>
<organism evidence="2">
    <name type="scientific">marine metagenome</name>
    <dbReference type="NCBI Taxonomy" id="408172"/>
    <lineage>
        <taxon>unclassified sequences</taxon>
        <taxon>metagenomes</taxon>
        <taxon>ecological metagenomes</taxon>
    </lineage>
</organism>
<evidence type="ECO:0008006" key="3">
    <source>
        <dbReference type="Google" id="ProtNLM"/>
    </source>
</evidence>
<accession>A0A381SZ05</accession>
<dbReference type="EMBL" id="UINC01003701">
    <property type="protein sequence ID" value="SVA08548.1"/>
    <property type="molecule type" value="Genomic_DNA"/>
</dbReference>
<gene>
    <name evidence="2" type="ORF">METZ01_LOCUS61402</name>
</gene>
<evidence type="ECO:0000256" key="1">
    <source>
        <dbReference type="SAM" id="Phobius"/>
    </source>
</evidence>
<keyword evidence="1" id="KW-1133">Transmembrane helix</keyword>
<sequence>MPKNNKVNITTKPPLFQRLRNYFLTGLVAAAPVAITIWVAMWFVQSVDSWFAPFIPNALRELPFSLPGLGLIAALLLLTTLGFLTANFFGRAIIGYGESLVERLPFIRNIYSTIKQIFETVATQSNKNFQSVVLFEYPRKNIWAIGFVTTEAKGEISEKKGGNLLCIFAPTTPNPTSGYLLFVPKEDTVALDMSVEDAAKLIISAGLVIPEKD</sequence>
<dbReference type="Pfam" id="PF04367">
    <property type="entry name" value="DUF502"/>
    <property type="match status" value="1"/>
</dbReference>
<name>A0A381SZ05_9ZZZZ</name>
<keyword evidence="1" id="KW-0812">Transmembrane</keyword>
<proteinExistence type="predicted"/>
<protein>
    <recommendedName>
        <fullName evidence="3">DUF502 domain-containing protein</fullName>
    </recommendedName>
</protein>
<reference evidence="2" key="1">
    <citation type="submission" date="2018-05" db="EMBL/GenBank/DDBJ databases">
        <authorList>
            <person name="Lanie J.A."/>
            <person name="Ng W.-L."/>
            <person name="Kazmierczak K.M."/>
            <person name="Andrzejewski T.M."/>
            <person name="Davidsen T.M."/>
            <person name="Wayne K.J."/>
            <person name="Tettelin H."/>
            <person name="Glass J.I."/>
            <person name="Rusch D."/>
            <person name="Podicherti R."/>
            <person name="Tsui H.-C.T."/>
            <person name="Winkler M.E."/>
        </authorList>
    </citation>
    <scope>NUCLEOTIDE SEQUENCE</scope>
</reference>
<evidence type="ECO:0000313" key="2">
    <source>
        <dbReference type="EMBL" id="SVA08548.1"/>
    </source>
</evidence>
<feature type="transmembrane region" description="Helical" evidence="1">
    <location>
        <begin position="64"/>
        <end position="84"/>
    </location>
</feature>
<dbReference type="AlphaFoldDB" id="A0A381SZ05"/>